<feature type="compositionally biased region" description="Basic and acidic residues" evidence="1">
    <location>
        <begin position="191"/>
        <end position="206"/>
    </location>
</feature>
<organism evidence="4 5">
    <name type="scientific">Idiomarina abyssalis</name>
    <dbReference type="NCBI Taxonomy" id="86102"/>
    <lineage>
        <taxon>Bacteria</taxon>
        <taxon>Pseudomonadati</taxon>
        <taxon>Pseudomonadota</taxon>
        <taxon>Gammaproteobacteria</taxon>
        <taxon>Alteromonadales</taxon>
        <taxon>Idiomarinaceae</taxon>
        <taxon>Idiomarina</taxon>
    </lineage>
</organism>
<protein>
    <submittedName>
        <fullName evidence="4">Uncharacterized protein</fullName>
    </submittedName>
</protein>
<evidence type="ECO:0000313" key="5">
    <source>
        <dbReference type="Proteomes" id="UP000621390"/>
    </source>
</evidence>
<reference evidence="4 6" key="1">
    <citation type="submission" date="2020-09" db="EMBL/GenBank/DDBJ databases">
        <title>Draft Genomes of Bacterial Isolates from North Pond Shallow Sediments.</title>
        <authorList>
            <person name="Kiel Reese B."/>
            <person name="Mullis M."/>
            <person name="Weisend R.E."/>
        </authorList>
    </citation>
    <scope>NUCLEOTIDE SEQUENCE</scope>
    <source>
        <strain evidence="4">KJE-2</strain>
        <strain evidence="3 6">KJE-3</strain>
    </source>
</reference>
<comment type="caution">
    <text evidence="4">The sequence shown here is derived from an EMBL/GenBank/DDBJ whole genome shotgun (WGS) entry which is preliminary data.</text>
</comment>
<dbReference type="RefSeq" id="WP_199493467.1">
    <property type="nucleotide sequence ID" value="NZ_JAEMOP010000009.1"/>
</dbReference>
<evidence type="ECO:0000256" key="2">
    <source>
        <dbReference type="SAM" id="Phobius"/>
    </source>
</evidence>
<evidence type="ECO:0000313" key="6">
    <source>
        <dbReference type="Proteomes" id="UP000655994"/>
    </source>
</evidence>
<feature type="compositionally biased region" description="Polar residues" evidence="1">
    <location>
        <begin position="129"/>
        <end position="147"/>
    </location>
</feature>
<feature type="region of interest" description="Disordered" evidence="1">
    <location>
        <begin position="250"/>
        <end position="284"/>
    </location>
</feature>
<dbReference type="EMBL" id="JAEMOS010000002">
    <property type="protein sequence ID" value="MBJ7265572.1"/>
    <property type="molecule type" value="Genomic_DNA"/>
</dbReference>
<sequence length="475" mass="51674">MSKKLSRNAIRNAFVIGAIITVLVGVLFFVMVFGSEEDESTTPTRSKELGRTDVNTVGSTAVSENSAIDATEALTAMADKGYAEQLKEVDKQRKKEALKTGDETYIQGVETRDWTSDADARNPEDVKIDTSQLSGPQEQPANSSSGLATDEDPQSPGFGEEKDKEEPEEERVMSLADKARAAAKDSPTYQERAERVAKEQAEKRSEAATATADRSNVRTLTATDLQKRLRNTRKALSSLQNKLDTPGKFELVDLSESKDSNSSDTERFEPSSFDMEPSSQPETVRGFVPGDKLIGYTRLPVDTDSSTWVEVVIGLGPLKEAVIGLTPKRVGEEVLMQANTITYRRHTDSFNAIALNPDLNLKEGFATEVDNRYWEKLGAASLSAMLATGTSLIREQTQTTSNASSGLYQTSKSYSDGEIIGASVAAAGAEAGRILAQEASGIETQVKVKEGQRVVLVVTKAQQIDWLPEPYIINQ</sequence>
<dbReference type="AlphaFoldDB" id="A0A8I1GBN1"/>
<evidence type="ECO:0000256" key="1">
    <source>
        <dbReference type="SAM" id="MobiDB-lite"/>
    </source>
</evidence>
<name>A0A8I1GBN1_9GAMM</name>
<feature type="compositionally biased region" description="Polar residues" evidence="1">
    <location>
        <begin position="212"/>
        <end position="224"/>
    </location>
</feature>
<dbReference type="Proteomes" id="UP000655994">
    <property type="component" value="Unassembled WGS sequence"/>
</dbReference>
<feature type="region of interest" description="Disordered" evidence="1">
    <location>
        <begin position="127"/>
        <end position="226"/>
    </location>
</feature>
<gene>
    <name evidence="3" type="ORF">JHC10_01305</name>
    <name evidence="4" type="ORF">JHC11_12235</name>
</gene>
<keyword evidence="2" id="KW-0812">Transmembrane</keyword>
<dbReference type="EMBL" id="JAEMOP010000009">
    <property type="protein sequence ID" value="MBJ7316754.1"/>
    <property type="molecule type" value="Genomic_DNA"/>
</dbReference>
<dbReference type="Proteomes" id="UP000621390">
    <property type="component" value="Unassembled WGS sequence"/>
</dbReference>
<evidence type="ECO:0000313" key="4">
    <source>
        <dbReference type="EMBL" id="MBJ7316754.1"/>
    </source>
</evidence>
<feature type="compositionally biased region" description="Basic and acidic residues" evidence="1">
    <location>
        <begin position="250"/>
        <end position="269"/>
    </location>
</feature>
<evidence type="ECO:0000313" key="3">
    <source>
        <dbReference type="EMBL" id="MBJ7265572.1"/>
    </source>
</evidence>
<feature type="transmembrane region" description="Helical" evidence="2">
    <location>
        <begin position="12"/>
        <end position="34"/>
    </location>
</feature>
<proteinExistence type="predicted"/>
<keyword evidence="6" id="KW-1185">Reference proteome</keyword>
<keyword evidence="2" id="KW-1133">Transmembrane helix</keyword>
<accession>A0A8I1GBN1</accession>
<keyword evidence="2" id="KW-0472">Membrane</keyword>